<dbReference type="SUPFAM" id="SSF57959">
    <property type="entry name" value="Leucine zipper domain"/>
    <property type="match status" value="1"/>
</dbReference>
<dbReference type="PANTHER" id="PTHR40618">
    <property type="entry name" value="B-ZIP TRANSCRIPTION FACTOR (EUROFUNG)-RELATED"/>
    <property type="match status" value="1"/>
</dbReference>
<name>A0A395RTL5_9HYPO</name>
<dbReference type="CDD" id="cd14688">
    <property type="entry name" value="bZIP_YAP"/>
    <property type="match status" value="1"/>
</dbReference>
<evidence type="ECO:0000259" key="2">
    <source>
        <dbReference type="Pfam" id="PF00170"/>
    </source>
</evidence>
<evidence type="ECO:0000256" key="1">
    <source>
        <dbReference type="SAM" id="MobiDB-lite"/>
    </source>
</evidence>
<proteinExistence type="predicted"/>
<dbReference type="Pfam" id="PF00170">
    <property type="entry name" value="bZIP_1"/>
    <property type="match status" value="1"/>
</dbReference>
<dbReference type="OrthoDB" id="3555317at2759"/>
<feature type="compositionally biased region" description="Basic and acidic residues" evidence="1">
    <location>
        <begin position="19"/>
        <end position="29"/>
    </location>
</feature>
<evidence type="ECO:0000313" key="3">
    <source>
        <dbReference type="EMBL" id="RGP63139.1"/>
    </source>
</evidence>
<feature type="domain" description="BZIP" evidence="2">
    <location>
        <begin position="48"/>
        <end position="90"/>
    </location>
</feature>
<protein>
    <submittedName>
        <fullName evidence="3">Bzip family transcription factor</fullName>
    </submittedName>
</protein>
<feature type="region of interest" description="Disordered" evidence="1">
    <location>
        <begin position="125"/>
        <end position="180"/>
    </location>
</feature>
<feature type="compositionally biased region" description="Low complexity" evidence="1">
    <location>
        <begin position="162"/>
        <end position="178"/>
    </location>
</feature>
<dbReference type="STRING" id="694270.A0A395RTL5"/>
<dbReference type="Proteomes" id="UP000266234">
    <property type="component" value="Unassembled WGS sequence"/>
</dbReference>
<gene>
    <name evidence="3" type="ORF">FLONG3_10000</name>
</gene>
<sequence>MLEASQIEPESLSTRKRTKLSEDNSDDRSKKRSRGRPRLDTRDETAQDRRRTQIRLAQRAYRNRKDTAIITLEDKVKDLEDANENMSKEFMNFFDFVLSQGMLQGAPEMARRLNDTTRKFLSLTRKSAEDSNRDDPGGAPAPAPAPMQDEGATQPTERRTWADTSSTSSPSSDNISAPEPLVSDAIPQQKHQTTPQRVDGHIRQQATPPLNLPYEIITMPTTDNASFPVYDTQTPINLDQNPFLQSPFPAVPSPPSYSSQERSFGRRLQRAALEAGLRLASMTNPPPHRYAQVFGFCLLFEPRESIVRRMSSTLARVSQESLYVWRYPFTNLGGAGTFFPDNQGAEGYSSTNLNGNRLYLGNQGLVQSMKPPEMTGFSMGPFDPDVETTRDRVDERMRMMFKGFEGDFFDADEAETYLRHKGIVIPANVDFVDAEIDIGSLSESPDLSGFGLNSNSFFGAHQAPVPNQGLYIPTQQSATDVSSMWQSSVPNSVANTTSSMAAAPLMASAAGPGMAGLMPQFTPPNGEQYNQGLESFVDTPYLPRGWATNSSWMKTKVTLDVNRLVAEMTSMAVCLGRTPAVRPKDIDKAIKLAMVLTES</sequence>
<organism evidence="3 4">
    <name type="scientific">Fusarium longipes</name>
    <dbReference type="NCBI Taxonomy" id="694270"/>
    <lineage>
        <taxon>Eukaryota</taxon>
        <taxon>Fungi</taxon>
        <taxon>Dikarya</taxon>
        <taxon>Ascomycota</taxon>
        <taxon>Pezizomycotina</taxon>
        <taxon>Sordariomycetes</taxon>
        <taxon>Hypocreomycetidae</taxon>
        <taxon>Hypocreales</taxon>
        <taxon>Nectriaceae</taxon>
        <taxon>Fusarium</taxon>
    </lineage>
</organism>
<dbReference type="AlphaFoldDB" id="A0A395RTL5"/>
<keyword evidence="4" id="KW-1185">Reference proteome</keyword>
<dbReference type="InterPro" id="IPR004827">
    <property type="entry name" value="bZIP"/>
</dbReference>
<evidence type="ECO:0000313" key="4">
    <source>
        <dbReference type="Proteomes" id="UP000266234"/>
    </source>
</evidence>
<feature type="region of interest" description="Disordered" evidence="1">
    <location>
        <begin position="1"/>
        <end position="51"/>
    </location>
</feature>
<feature type="compositionally biased region" description="Basic and acidic residues" evidence="1">
    <location>
        <begin position="126"/>
        <end position="136"/>
    </location>
</feature>
<reference evidence="3 4" key="1">
    <citation type="journal article" date="2018" name="PLoS Pathog.">
        <title>Evolution of structural diversity of trichothecenes, a family of toxins produced by plant pathogenic and entomopathogenic fungi.</title>
        <authorList>
            <person name="Proctor R.H."/>
            <person name="McCormick S.P."/>
            <person name="Kim H.S."/>
            <person name="Cardoza R.E."/>
            <person name="Stanley A.M."/>
            <person name="Lindo L."/>
            <person name="Kelly A."/>
            <person name="Brown D.W."/>
            <person name="Lee T."/>
            <person name="Vaughan M.M."/>
            <person name="Alexander N.J."/>
            <person name="Busman M."/>
            <person name="Gutierrez S."/>
        </authorList>
    </citation>
    <scope>NUCLEOTIDE SEQUENCE [LARGE SCALE GENOMIC DNA]</scope>
    <source>
        <strain evidence="3 4">NRRL 20695</strain>
    </source>
</reference>
<dbReference type="InterPro" id="IPR046347">
    <property type="entry name" value="bZIP_sf"/>
</dbReference>
<dbReference type="Gene3D" id="1.20.5.170">
    <property type="match status" value="1"/>
</dbReference>
<dbReference type="GO" id="GO:0003700">
    <property type="term" value="F:DNA-binding transcription factor activity"/>
    <property type="evidence" value="ECO:0007669"/>
    <property type="project" value="InterPro"/>
</dbReference>
<feature type="compositionally biased region" description="Basic and acidic residues" evidence="1">
    <location>
        <begin position="37"/>
        <end position="51"/>
    </location>
</feature>
<accession>A0A395RTL5</accession>
<dbReference type="PANTHER" id="PTHR40618:SF1">
    <property type="entry name" value="B-ZIP TRANSCRIPTION FACTOR (EUROFUNG)"/>
    <property type="match status" value="1"/>
</dbReference>
<comment type="caution">
    <text evidence="3">The sequence shown here is derived from an EMBL/GenBank/DDBJ whole genome shotgun (WGS) entry which is preliminary data.</text>
</comment>
<dbReference type="EMBL" id="PXOG01000276">
    <property type="protein sequence ID" value="RGP63139.1"/>
    <property type="molecule type" value="Genomic_DNA"/>
</dbReference>